<sequence length="351" mass="39443">MPGIFVGFCVRQRIKQQIQTDMATQEDTLSMARGGGPGSRGVSRVLGKLRASIEAGNFYEAHQMYRTLHFRYASQERYDDLLELLHDGALTMLAHDQYSSGADLGLLLIGTLDTASLAKAKQEHWVRQVAALVGKIKPTIVEREALLEKALKWSGGLDADLGLGLLMHRLVAQLLYHEGNLSQARYHFMHARDGKSSALLLIEISIVKGFPGEVDLFIAHFVLEQLCLGAVDAATETFKTYCQFHPAVPCTDAPYPLPLLNFLWLLLQLAGGQCQGQRKPGAYRALCELYKPSLERDPVYKQYVQKIGRKYFDGARPEPSPYAFFDFMQQFLLEEDEEDDDEEEELPDEVD</sequence>
<dbReference type="InterPro" id="IPR007317">
    <property type="entry name" value="GET4"/>
</dbReference>
<dbReference type="FunFam" id="1.25.40.10:FF:000060">
    <property type="entry name" value="Golgi to ER traffic protein 4 homolog"/>
    <property type="match status" value="1"/>
</dbReference>
<dbReference type="VEuPathDB" id="VectorBase:ADIR004633"/>
<dbReference type="InterPro" id="IPR011990">
    <property type="entry name" value="TPR-like_helical_dom_sf"/>
</dbReference>
<comment type="subcellular location">
    <subcellularLocation>
        <location evidence="1">Cytoplasm</location>
        <location evidence="1">Cytosol</location>
    </subcellularLocation>
</comment>
<evidence type="ECO:0000256" key="1">
    <source>
        <dbReference type="ARBA" id="ARBA00004514"/>
    </source>
</evidence>
<dbReference type="Gene3D" id="1.25.40.10">
    <property type="entry name" value="Tetratricopeptide repeat domain"/>
    <property type="match status" value="1"/>
</dbReference>
<dbReference type="GO" id="GO:0071818">
    <property type="term" value="C:BAT3 complex"/>
    <property type="evidence" value="ECO:0007669"/>
    <property type="project" value="TreeGrafter"/>
</dbReference>
<evidence type="ECO:0000256" key="4">
    <source>
        <dbReference type="ARBA" id="ARBA00022490"/>
    </source>
</evidence>
<dbReference type="AlphaFoldDB" id="A0A182NAF7"/>
<accession>A0A182NAF7</accession>
<proteinExistence type="inferred from homology"/>
<dbReference type="PANTHER" id="PTHR12875">
    <property type="entry name" value="GOLGI TO ER TRAFFIC PROTEIN 4 HOMOLOG"/>
    <property type="match status" value="1"/>
</dbReference>
<dbReference type="PANTHER" id="PTHR12875:SF0">
    <property type="entry name" value="GOLGI TO ER TRAFFIC PROTEIN 4 HOMOLOG"/>
    <property type="match status" value="1"/>
</dbReference>
<evidence type="ECO:0000256" key="2">
    <source>
        <dbReference type="ARBA" id="ARBA00005351"/>
    </source>
</evidence>
<dbReference type="Proteomes" id="UP000075884">
    <property type="component" value="Unassembled WGS sequence"/>
</dbReference>
<evidence type="ECO:0000313" key="5">
    <source>
        <dbReference type="EnsemblMetazoa" id="ADIR004633-PA"/>
    </source>
</evidence>
<dbReference type="STRING" id="7168.A0A182NAF7"/>
<reference evidence="6" key="1">
    <citation type="submission" date="2013-03" db="EMBL/GenBank/DDBJ databases">
        <title>The Genome Sequence of Anopheles dirus WRAIR2.</title>
        <authorList>
            <consortium name="The Broad Institute Genomics Platform"/>
            <person name="Neafsey D.E."/>
            <person name="Walton C."/>
            <person name="Walker B."/>
            <person name="Young S.K."/>
            <person name="Zeng Q."/>
            <person name="Gargeya S."/>
            <person name="Fitzgerald M."/>
            <person name="Haas B."/>
            <person name="Abouelleil A."/>
            <person name="Allen A.W."/>
            <person name="Alvarado L."/>
            <person name="Arachchi H.M."/>
            <person name="Berlin A.M."/>
            <person name="Chapman S.B."/>
            <person name="Gainer-Dewar J."/>
            <person name="Goldberg J."/>
            <person name="Griggs A."/>
            <person name="Gujja S."/>
            <person name="Hansen M."/>
            <person name="Howarth C."/>
            <person name="Imamovic A."/>
            <person name="Ireland A."/>
            <person name="Larimer J."/>
            <person name="McCowan C."/>
            <person name="Murphy C."/>
            <person name="Pearson M."/>
            <person name="Poon T.W."/>
            <person name="Priest M."/>
            <person name="Roberts A."/>
            <person name="Saif S."/>
            <person name="Shea T."/>
            <person name="Sisk P."/>
            <person name="Sykes S."/>
            <person name="Wortman J."/>
            <person name="Nusbaum C."/>
            <person name="Birren B."/>
        </authorList>
    </citation>
    <scope>NUCLEOTIDE SEQUENCE [LARGE SCALE GENOMIC DNA]</scope>
    <source>
        <strain evidence="6">WRAIR2</strain>
    </source>
</reference>
<dbReference type="Pfam" id="PF04190">
    <property type="entry name" value="GET4"/>
    <property type="match status" value="1"/>
</dbReference>
<dbReference type="EnsemblMetazoa" id="ADIR004633-RA">
    <property type="protein sequence ID" value="ADIR004633-PA"/>
    <property type="gene ID" value="ADIR004633"/>
</dbReference>
<evidence type="ECO:0000256" key="3">
    <source>
        <dbReference type="ARBA" id="ARBA00022448"/>
    </source>
</evidence>
<keyword evidence="3" id="KW-0813">Transport</keyword>
<comment type="similarity">
    <text evidence="2">Belongs to the GET4 family.</text>
</comment>
<evidence type="ECO:0000313" key="6">
    <source>
        <dbReference type="Proteomes" id="UP000075884"/>
    </source>
</evidence>
<keyword evidence="4" id="KW-0963">Cytoplasm</keyword>
<organism evidence="5 6">
    <name type="scientific">Anopheles dirus</name>
    <dbReference type="NCBI Taxonomy" id="7168"/>
    <lineage>
        <taxon>Eukaryota</taxon>
        <taxon>Metazoa</taxon>
        <taxon>Ecdysozoa</taxon>
        <taxon>Arthropoda</taxon>
        <taxon>Hexapoda</taxon>
        <taxon>Insecta</taxon>
        <taxon>Pterygota</taxon>
        <taxon>Neoptera</taxon>
        <taxon>Endopterygota</taxon>
        <taxon>Diptera</taxon>
        <taxon>Nematocera</taxon>
        <taxon>Culicoidea</taxon>
        <taxon>Culicidae</taxon>
        <taxon>Anophelinae</taxon>
        <taxon>Anopheles</taxon>
    </lineage>
</organism>
<reference evidence="5" key="2">
    <citation type="submission" date="2020-05" db="UniProtKB">
        <authorList>
            <consortium name="EnsemblMetazoa"/>
        </authorList>
    </citation>
    <scope>IDENTIFICATION</scope>
    <source>
        <strain evidence="5">WRAIR2</strain>
    </source>
</reference>
<keyword evidence="6" id="KW-1185">Reference proteome</keyword>
<dbReference type="GO" id="GO:0045048">
    <property type="term" value="P:protein insertion into ER membrane"/>
    <property type="evidence" value="ECO:0007669"/>
    <property type="project" value="InterPro"/>
</dbReference>
<evidence type="ECO:0008006" key="7">
    <source>
        <dbReference type="Google" id="ProtNLM"/>
    </source>
</evidence>
<protein>
    <recommendedName>
        <fullName evidence="7">Golgi to ER traffic protein 4 homolog</fullName>
    </recommendedName>
</protein>
<name>A0A182NAF7_9DIPT</name>